<dbReference type="FunFam" id="3.30.40.10:FF:000180">
    <property type="entry name" value="Early endosome antigen 1"/>
    <property type="match status" value="1"/>
</dbReference>
<dbReference type="GeneTree" id="ENSGT00940000156910"/>
<gene>
    <name evidence="9" type="primary">EEA1</name>
</gene>
<dbReference type="GO" id="GO:0008270">
    <property type="term" value="F:zinc ion binding"/>
    <property type="evidence" value="ECO:0007669"/>
    <property type="project" value="UniProtKB-KW"/>
</dbReference>
<sequence length="1340" mass="152884">FFPSILSQTPGKGGSQSSDTEQSSADMNNEQSSEGFICPQCMKSHNSAEELFKHYELFHDSPDQLYTAFQEDLTLLRQEVQDLQASLKVMAVLEMKLNEAETEMFNIKQMKDLFEQKAAQLATEIVDIKSRYDEEKSLREVVEQKLSSLTQDLQRERLEKEKLNTELMQRPGVEDVDVLKKELVQVQTLMDKMSREREEESERLKNQYEELKVNYTTSETTISQLKAELEKGPQEAAVYTQQIHQLQSNLNNLQQQSQRLSENLSRKEKENQELEERVTAEQASKKGLQASLHQRELELQELQARALAVEASLARAQSELGERGEEAARLRREVSELEVKQQELKAEKKQLLQQREEKETQGQQQQSEISQLHIKLLEAERQLGEVQGRLKEQRQLSGEKLKDREQQAADLQLKLSRSEEQLKEMTNKGTDLQHQLDKAKQQQQELQTLHQSTNGKLREAQNDLEQVLRQIGDKDQKIQNLEALLQKSRDCVSQLEAEREDLCAKIQAGEGEAAILNQLQEKNHTLQEQITQLTEKLKNQAESHKQAQENLHEQVQEQKTLLRSVQDRCQALENSNSELNTQLTECREKAAQLDTQLKAKTEMLLSAEAAKSAQRADLQNHLETAQHALQDKQQELSKSKAQLEELNSRLQEKREQCTQLESSLKETRDKLLSAEQRGDALEGQAKKAELLVVELRAAQDQAQQELQRQKQQISEAEGKNKELSHQLESEKQAATLKEDLKKKLATLSDVQKQLEITQREKTGLQECLDKVTQDGQTRQAEFDKNIKRLTADLQKVQQEKETQTNELSKAKEELGKATKALQESQSRMEKERKTAEASIGEKKALHELQKNTDATSKELVGVKGQLEKMTESQLATLNSQLTQAQDALKEKDKVIQQLQVELKTTQGFLCVCVCMLACVCVKFVYLFGHQAEEEDKLKEQLSSLAKDLSSERSCAAALEKSLEEQKQILATLQSDYYGKESELSATHQDLKVAEDKLTLAQEELVTNRNQLGRQGSVIQEQKTAQAALQMELSQRDKKLKQQEEVLSGVQKQQVSSLVEELKKCLSEMEELKGVRSGLEKERSRLGAELKLCHPQELKELQAGKQLLIQQKLEVQGRVEAAQASIEQEQREHQATRDSVSRREGELKVLEVKAREELQKHKEDSEAKLGLQLTALNENVATLKREWQTSQRRVGELEKQTDELRGEIAVLEATVQNNQDERRALLERCVKGEGEIERLQAKVVEIRRKLDDTTAAMQELGRENQSLQIKQSQSLTRKWAEDHEVQNCMACGKGFSVTVRKHHCRHCGNIFCAECSAKNAMTPSSKKAVRVCDVCFEELQG</sequence>
<dbReference type="InterPro" id="IPR000306">
    <property type="entry name" value="Znf_FYVE"/>
</dbReference>
<dbReference type="Proteomes" id="UP000694580">
    <property type="component" value="Chromosome 17"/>
</dbReference>
<reference evidence="9" key="2">
    <citation type="submission" date="2025-08" db="UniProtKB">
        <authorList>
            <consortium name="Ensembl"/>
        </authorList>
    </citation>
    <scope>IDENTIFICATION</scope>
</reference>
<dbReference type="Gene3D" id="3.30.40.10">
    <property type="entry name" value="Zinc/RING finger domain, C3HC4 (zinc finger)"/>
    <property type="match status" value="1"/>
</dbReference>
<feature type="compositionally biased region" description="Basic and acidic residues" evidence="6">
    <location>
        <begin position="716"/>
        <end position="727"/>
    </location>
</feature>
<evidence type="ECO:0000313" key="9">
    <source>
        <dbReference type="Ensembl" id="ENSDCDP00010040900.1"/>
    </source>
</evidence>
<dbReference type="InterPro" id="IPR011011">
    <property type="entry name" value="Znf_FYVE_PHD"/>
</dbReference>
<dbReference type="PANTHER" id="PTHR23164">
    <property type="entry name" value="EARLY ENDOSOME ANTIGEN 1"/>
    <property type="match status" value="1"/>
</dbReference>
<dbReference type="InterPro" id="IPR013087">
    <property type="entry name" value="Znf_C2H2_type"/>
</dbReference>
<dbReference type="Ensembl" id="ENSDCDT00010050824.1">
    <property type="protein sequence ID" value="ENSDCDP00010040900.1"/>
    <property type="gene ID" value="ENSDCDG00010023177.1"/>
</dbReference>
<feature type="region of interest" description="Disordered" evidence="6">
    <location>
        <begin position="796"/>
        <end position="850"/>
    </location>
</feature>
<feature type="compositionally biased region" description="Basic and acidic residues" evidence="6">
    <location>
        <begin position="264"/>
        <end position="279"/>
    </location>
</feature>
<keyword evidence="1" id="KW-0479">Metal-binding</keyword>
<reference evidence="9" key="3">
    <citation type="submission" date="2025-09" db="UniProtKB">
        <authorList>
            <consortium name="Ensembl"/>
        </authorList>
    </citation>
    <scope>IDENTIFICATION</scope>
</reference>
<keyword evidence="3" id="KW-0862">Zinc</keyword>
<proteinExistence type="predicted"/>
<feature type="compositionally biased region" description="Basic and acidic residues" evidence="6">
    <location>
        <begin position="826"/>
        <end position="850"/>
    </location>
</feature>
<feature type="region of interest" description="Disordered" evidence="6">
    <location>
        <begin position="258"/>
        <end position="287"/>
    </location>
</feature>
<dbReference type="PANTHER" id="PTHR23164:SF30">
    <property type="entry name" value="EARLY ENDOSOME ANTIGEN 1"/>
    <property type="match status" value="1"/>
</dbReference>
<evidence type="ECO:0000256" key="1">
    <source>
        <dbReference type="ARBA" id="ARBA00022723"/>
    </source>
</evidence>
<feature type="region of interest" description="Disordered" evidence="6">
    <location>
        <begin position="1"/>
        <end position="32"/>
    </location>
</feature>
<feature type="domain" description="FYVE-type" evidence="8">
    <location>
        <begin position="1281"/>
        <end position="1339"/>
    </location>
</feature>
<keyword evidence="5" id="KW-0175">Coiled coil</keyword>
<name>A0AAY4D5T1_9TELE</name>
<dbReference type="InterPro" id="IPR017455">
    <property type="entry name" value="Znf_FYVE-rel"/>
</dbReference>
<evidence type="ECO:0000313" key="10">
    <source>
        <dbReference type="Proteomes" id="UP000694580"/>
    </source>
</evidence>
<feature type="domain" description="C2H2-type" evidence="7">
    <location>
        <begin position="36"/>
        <end position="64"/>
    </location>
</feature>
<keyword evidence="10" id="KW-1185">Reference proteome</keyword>
<dbReference type="GO" id="GO:0005545">
    <property type="term" value="F:1-phosphatidylinositol binding"/>
    <property type="evidence" value="ECO:0007669"/>
    <property type="project" value="TreeGrafter"/>
</dbReference>
<evidence type="ECO:0000259" key="8">
    <source>
        <dbReference type="PROSITE" id="PS50178"/>
    </source>
</evidence>
<reference evidence="9 10" key="1">
    <citation type="submission" date="2020-06" db="EMBL/GenBank/DDBJ databases">
        <authorList>
            <consortium name="Wellcome Sanger Institute Data Sharing"/>
        </authorList>
    </citation>
    <scope>NUCLEOTIDE SEQUENCE [LARGE SCALE GENOMIC DNA]</scope>
</reference>
<accession>A0AAY4D5T1</accession>
<organism evidence="9 10">
    <name type="scientific">Denticeps clupeoides</name>
    <name type="common">denticle herring</name>
    <dbReference type="NCBI Taxonomy" id="299321"/>
    <lineage>
        <taxon>Eukaryota</taxon>
        <taxon>Metazoa</taxon>
        <taxon>Chordata</taxon>
        <taxon>Craniata</taxon>
        <taxon>Vertebrata</taxon>
        <taxon>Euteleostomi</taxon>
        <taxon>Actinopterygii</taxon>
        <taxon>Neopterygii</taxon>
        <taxon>Teleostei</taxon>
        <taxon>Clupei</taxon>
        <taxon>Clupeiformes</taxon>
        <taxon>Denticipitoidei</taxon>
        <taxon>Denticipitidae</taxon>
        <taxon>Denticeps</taxon>
    </lineage>
</organism>
<dbReference type="PROSITE" id="PS50157">
    <property type="entry name" value="ZINC_FINGER_C2H2_2"/>
    <property type="match status" value="1"/>
</dbReference>
<dbReference type="Pfam" id="PF01363">
    <property type="entry name" value="FYVE"/>
    <property type="match status" value="1"/>
</dbReference>
<dbReference type="InterPro" id="IPR013083">
    <property type="entry name" value="Znf_RING/FYVE/PHD"/>
</dbReference>
<feature type="coiled-coil region" evidence="5">
    <location>
        <begin position="1165"/>
        <end position="1269"/>
    </location>
</feature>
<dbReference type="GO" id="GO:0005769">
    <property type="term" value="C:early endosome"/>
    <property type="evidence" value="ECO:0007669"/>
    <property type="project" value="TreeGrafter"/>
</dbReference>
<evidence type="ECO:0000256" key="3">
    <source>
        <dbReference type="ARBA" id="ARBA00022833"/>
    </source>
</evidence>
<dbReference type="SUPFAM" id="SSF57903">
    <property type="entry name" value="FYVE/PHD zinc finger"/>
    <property type="match status" value="1"/>
</dbReference>
<dbReference type="CDD" id="cd15730">
    <property type="entry name" value="FYVE_EEA1"/>
    <property type="match status" value="1"/>
</dbReference>
<evidence type="ECO:0008006" key="11">
    <source>
        <dbReference type="Google" id="ProtNLM"/>
    </source>
</evidence>
<feature type="region of interest" description="Disordered" evidence="6">
    <location>
        <begin position="706"/>
        <end position="727"/>
    </location>
</feature>
<feature type="coiled-coil region" evidence="5">
    <location>
        <begin position="1061"/>
        <end position="1138"/>
    </location>
</feature>
<feature type="coiled-coil region" evidence="5">
    <location>
        <begin position="931"/>
        <end position="1010"/>
    </location>
</feature>
<evidence type="ECO:0000259" key="7">
    <source>
        <dbReference type="PROSITE" id="PS50157"/>
    </source>
</evidence>
<dbReference type="SUPFAM" id="SSF69979">
    <property type="entry name" value="Eea1 homodimerisation domain"/>
    <property type="match status" value="1"/>
</dbReference>
<dbReference type="GO" id="GO:0006897">
    <property type="term" value="P:endocytosis"/>
    <property type="evidence" value="ECO:0007669"/>
    <property type="project" value="TreeGrafter"/>
</dbReference>
<keyword evidence="2 4" id="KW-0863">Zinc-finger</keyword>
<evidence type="ECO:0000256" key="4">
    <source>
        <dbReference type="PROSITE-ProRule" id="PRU00042"/>
    </source>
</evidence>
<evidence type="ECO:0000256" key="2">
    <source>
        <dbReference type="ARBA" id="ARBA00022771"/>
    </source>
</evidence>
<evidence type="ECO:0000256" key="5">
    <source>
        <dbReference type="SAM" id="Coils"/>
    </source>
</evidence>
<protein>
    <recommendedName>
        <fullName evidence="11">Early endosome antigen 1</fullName>
    </recommendedName>
</protein>
<feature type="compositionally biased region" description="Basic and acidic residues" evidence="6">
    <location>
        <begin position="797"/>
        <end position="816"/>
    </location>
</feature>
<dbReference type="Gene3D" id="1.20.5.390">
    <property type="entry name" value="L1 transposable element, trimerization domain"/>
    <property type="match status" value="1"/>
</dbReference>
<feature type="coiled-coil region" evidence="5">
    <location>
        <begin position="874"/>
        <end position="901"/>
    </location>
</feature>
<dbReference type="PROSITE" id="PS50178">
    <property type="entry name" value="ZF_FYVE"/>
    <property type="match status" value="1"/>
</dbReference>
<evidence type="ECO:0000256" key="6">
    <source>
        <dbReference type="SAM" id="MobiDB-lite"/>
    </source>
</evidence>
<dbReference type="SMART" id="SM00064">
    <property type="entry name" value="FYVE"/>
    <property type="match status" value="1"/>
</dbReference>